<feature type="transmembrane region" description="Helical" evidence="1">
    <location>
        <begin position="312"/>
        <end position="331"/>
    </location>
</feature>
<gene>
    <name evidence="3" type="ORF">SD10_25985</name>
</gene>
<accession>A0A0E3VA77</accession>
<feature type="transmembrane region" description="Helical" evidence="1">
    <location>
        <begin position="147"/>
        <end position="165"/>
    </location>
</feature>
<feature type="transmembrane region" description="Helical" evidence="1">
    <location>
        <begin position="275"/>
        <end position="300"/>
    </location>
</feature>
<dbReference type="KEGG" id="srd:SD10_25985"/>
<feature type="domain" description="Acyltransferase 3" evidence="2">
    <location>
        <begin position="29"/>
        <end position="330"/>
    </location>
</feature>
<reference evidence="3 4" key="1">
    <citation type="journal article" date="2014" name="Curr. Microbiol.">
        <title>Spirosoma radiotolerans sp. nov., a gamma-radiation-resistant bacterium isolated from gamma ray-irradiated soil.</title>
        <authorList>
            <person name="Lee J.J."/>
            <person name="Srinivasan S."/>
            <person name="Lim S."/>
            <person name="Joe M."/>
            <person name="Im S."/>
            <person name="Bae S.I."/>
            <person name="Park K.R."/>
            <person name="Han J.H."/>
            <person name="Park S.H."/>
            <person name="Joo B.M."/>
            <person name="Park S.J."/>
            <person name="Kim M.K."/>
        </authorList>
    </citation>
    <scope>NUCLEOTIDE SEQUENCE [LARGE SCALE GENOMIC DNA]</scope>
    <source>
        <strain evidence="3 4">DG5A</strain>
    </source>
</reference>
<feature type="transmembrane region" description="Helical" evidence="1">
    <location>
        <begin position="78"/>
        <end position="100"/>
    </location>
</feature>
<dbReference type="STRING" id="1379870.SD10_25985"/>
<dbReference type="InterPro" id="IPR002656">
    <property type="entry name" value="Acyl_transf_3_dom"/>
</dbReference>
<dbReference type="Pfam" id="PF01757">
    <property type="entry name" value="Acyl_transf_3"/>
    <property type="match status" value="1"/>
</dbReference>
<evidence type="ECO:0000313" key="4">
    <source>
        <dbReference type="Proteomes" id="UP000033054"/>
    </source>
</evidence>
<dbReference type="PATRIC" id="fig|1379870.5.peg.5617"/>
<evidence type="ECO:0000256" key="1">
    <source>
        <dbReference type="SAM" id="Phobius"/>
    </source>
</evidence>
<dbReference type="Proteomes" id="UP000033054">
    <property type="component" value="Chromosome"/>
</dbReference>
<feature type="transmembrane region" description="Helical" evidence="1">
    <location>
        <begin position="206"/>
        <end position="231"/>
    </location>
</feature>
<name>A0A0E3VA77_9BACT</name>
<proteinExistence type="predicted"/>
<organism evidence="3 4">
    <name type="scientific">Spirosoma radiotolerans</name>
    <dbReference type="NCBI Taxonomy" id="1379870"/>
    <lineage>
        <taxon>Bacteria</taxon>
        <taxon>Pseudomonadati</taxon>
        <taxon>Bacteroidota</taxon>
        <taxon>Cytophagia</taxon>
        <taxon>Cytophagales</taxon>
        <taxon>Cytophagaceae</taxon>
        <taxon>Spirosoma</taxon>
    </lineage>
</organism>
<dbReference type="GO" id="GO:0016747">
    <property type="term" value="F:acyltransferase activity, transferring groups other than amino-acyl groups"/>
    <property type="evidence" value="ECO:0007669"/>
    <property type="project" value="InterPro"/>
</dbReference>
<keyword evidence="1" id="KW-0472">Membrane</keyword>
<evidence type="ECO:0000313" key="3">
    <source>
        <dbReference type="EMBL" id="AKD57836.1"/>
    </source>
</evidence>
<feature type="transmembrane region" description="Helical" evidence="1">
    <location>
        <begin position="243"/>
        <end position="263"/>
    </location>
</feature>
<keyword evidence="4" id="KW-1185">Reference proteome</keyword>
<dbReference type="AlphaFoldDB" id="A0A0E3VA77"/>
<sequence>MFSIVYEHSLVAPEGKPDMVHFNSFTAMTQLQQEAFLWISQPLKFGTICFFTISGFLLGKQLKSTQQAFAYYKKRLAVVGIPFLIAFLLFYFKSIGYGIIVGRFGSFIESLPKLVDQFWQLLFTTSYWFIFVFLLSLALMLSGWRYLGLRTITILSFFATLFYAVNVYTNWIEPRHTFAFPAFIFYICLGVWLSRHDHYIKWVQSFSIGWLGLFLAVIFLVAAIESVLLWQLNSIDPRNTLRISNQVFSLVVFLCLLRANFLHKLPFVNPRAESFGIYLYHTFFVSFITKSVTLIPALAFLGYQPQYTGWEMAGTSILRFVLVYVSTLLFVKLVNQTRLRWILGNHSG</sequence>
<feature type="transmembrane region" description="Helical" evidence="1">
    <location>
        <begin position="177"/>
        <end position="194"/>
    </location>
</feature>
<dbReference type="EMBL" id="CP010429">
    <property type="protein sequence ID" value="AKD57836.1"/>
    <property type="molecule type" value="Genomic_DNA"/>
</dbReference>
<feature type="transmembrane region" description="Helical" evidence="1">
    <location>
        <begin position="120"/>
        <end position="140"/>
    </location>
</feature>
<protein>
    <recommendedName>
        <fullName evidence="2">Acyltransferase 3 domain-containing protein</fullName>
    </recommendedName>
</protein>
<feature type="transmembrane region" description="Helical" evidence="1">
    <location>
        <begin position="35"/>
        <end position="58"/>
    </location>
</feature>
<keyword evidence="1" id="KW-0812">Transmembrane</keyword>
<keyword evidence="1" id="KW-1133">Transmembrane helix</keyword>
<dbReference type="HOGENOM" id="CLU_061524_0_0_10"/>
<evidence type="ECO:0000259" key="2">
    <source>
        <dbReference type="Pfam" id="PF01757"/>
    </source>
</evidence>